<keyword evidence="2" id="KW-0132">Cell division</keyword>
<keyword evidence="3" id="KW-0547">Nucleotide-binding</keyword>
<evidence type="ECO:0000313" key="8">
    <source>
        <dbReference type="Proteomes" id="UP000256864"/>
    </source>
</evidence>
<keyword evidence="4" id="KW-0067">ATP-binding</keyword>
<evidence type="ECO:0000256" key="4">
    <source>
        <dbReference type="ARBA" id="ARBA00022840"/>
    </source>
</evidence>
<dbReference type="AlphaFoldDB" id="A0A371NE80"/>
<dbReference type="Proteomes" id="UP000256864">
    <property type="component" value="Unassembled WGS sequence"/>
</dbReference>
<proteinExistence type="predicted"/>
<evidence type="ECO:0000256" key="5">
    <source>
        <dbReference type="ARBA" id="ARBA00023306"/>
    </source>
</evidence>
<dbReference type="InterPro" id="IPR018109">
    <property type="entry name" value="Folylpolyglutamate_synth_CS"/>
</dbReference>
<dbReference type="GO" id="GO:0008360">
    <property type="term" value="P:regulation of cell shape"/>
    <property type="evidence" value="ECO:0007669"/>
    <property type="project" value="InterPro"/>
</dbReference>
<keyword evidence="5" id="KW-0131">Cell cycle</keyword>
<gene>
    <name evidence="7" type="ORF">C7452_0836</name>
</gene>
<dbReference type="Pfam" id="PF08245">
    <property type="entry name" value="Mur_ligase_M"/>
    <property type="match status" value="1"/>
</dbReference>
<keyword evidence="1 7" id="KW-0436">Ligase</keyword>
<dbReference type="PROSITE" id="PS01011">
    <property type="entry name" value="FOLYLPOLYGLU_SYNT_1"/>
    <property type="match status" value="1"/>
</dbReference>
<dbReference type="Gene3D" id="3.40.50.720">
    <property type="entry name" value="NAD(P)-binding Rossmann-like Domain"/>
    <property type="match status" value="1"/>
</dbReference>
<dbReference type="InterPro" id="IPR013221">
    <property type="entry name" value="Mur_ligase_cen"/>
</dbReference>
<dbReference type="EMBL" id="QREL01000001">
    <property type="protein sequence ID" value="REE28812.1"/>
    <property type="molecule type" value="Genomic_DNA"/>
</dbReference>
<dbReference type="GO" id="GO:0008764">
    <property type="term" value="F:UDP-N-acetylmuramoylalanine-D-glutamate ligase activity"/>
    <property type="evidence" value="ECO:0007669"/>
    <property type="project" value="InterPro"/>
</dbReference>
<evidence type="ECO:0000256" key="3">
    <source>
        <dbReference type="ARBA" id="ARBA00022741"/>
    </source>
</evidence>
<organism evidence="7 8">
    <name type="scientific">Methanothermobacter defluvii</name>
    <dbReference type="NCBI Taxonomy" id="49339"/>
    <lineage>
        <taxon>Archaea</taxon>
        <taxon>Methanobacteriati</taxon>
        <taxon>Methanobacteriota</taxon>
        <taxon>Methanomada group</taxon>
        <taxon>Methanobacteria</taxon>
        <taxon>Methanobacteriales</taxon>
        <taxon>Methanobacteriaceae</taxon>
        <taxon>Methanothermobacter</taxon>
    </lineage>
</organism>
<dbReference type="GO" id="GO:0005737">
    <property type="term" value="C:cytoplasm"/>
    <property type="evidence" value="ECO:0007669"/>
    <property type="project" value="InterPro"/>
</dbReference>
<dbReference type="PANTHER" id="PTHR43692:SF1">
    <property type="entry name" value="UDP-N-ACETYLMURAMOYLALANINE--D-GLUTAMATE LIGASE"/>
    <property type="match status" value="1"/>
</dbReference>
<evidence type="ECO:0000259" key="6">
    <source>
        <dbReference type="Pfam" id="PF08245"/>
    </source>
</evidence>
<dbReference type="SUPFAM" id="SSF51984">
    <property type="entry name" value="MurCD N-terminal domain"/>
    <property type="match status" value="1"/>
</dbReference>
<dbReference type="SUPFAM" id="SSF53623">
    <property type="entry name" value="MurD-like peptide ligases, catalytic domain"/>
    <property type="match status" value="1"/>
</dbReference>
<dbReference type="GO" id="GO:0051301">
    <property type="term" value="P:cell division"/>
    <property type="evidence" value="ECO:0007669"/>
    <property type="project" value="UniProtKB-KW"/>
</dbReference>
<dbReference type="RefSeq" id="WP_115892304.1">
    <property type="nucleotide sequence ID" value="NZ_QREL01000001.1"/>
</dbReference>
<evidence type="ECO:0000313" key="7">
    <source>
        <dbReference type="EMBL" id="REE28812.1"/>
    </source>
</evidence>
<dbReference type="PANTHER" id="PTHR43692">
    <property type="entry name" value="UDP-N-ACETYLMURAMOYLALANINE--D-GLUTAMATE LIGASE"/>
    <property type="match status" value="1"/>
</dbReference>
<dbReference type="InterPro" id="IPR005762">
    <property type="entry name" value="MurD"/>
</dbReference>
<comment type="caution">
    <text evidence="7">The sequence shown here is derived from an EMBL/GenBank/DDBJ whole genome shotgun (WGS) entry which is preliminary data.</text>
</comment>
<dbReference type="Gene3D" id="3.40.1190.10">
    <property type="entry name" value="Mur-like, catalytic domain"/>
    <property type="match status" value="1"/>
</dbReference>
<feature type="domain" description="Mur ligase central" evidence="6">
    <location>
        <begin position="95"/>
        <end position="213"/>
    </location>
</feature>
<reference evidence="7 8" key="1">
    <citation type="submission" date="2018-07" db="EMBL/GenBank/DDBJ databases">
        <title>Genomic Encyclopedia of Type Strains, Phase IV (KMG-IV): sequencing the most valuable type-strain genomes for metagenomic binning, comparative biology and taxonomic classification.</title>
        <authorList>
            <person name="Goeker M."/>
        </authorList>
    </citation>
    <scope>NUCLEOTIDE SEQUENCE [LARGE SCALE GENOMIC DNA]</scope>
    <source>
        <strain evidence="7 8">DSM 7466</strain>
    </source>
</reference>
<dbReference type="GO" id="GO:0005524">
    <property type="term" value="F:ATP binding"/>
    <property type="evidence" value="ECO:0007669"/>
    <property type="project" value="UniProtKB-KW"/>
</dbReference>
<dbReference type="GO" id="GO:0004326">
    <property type="term" value="F:tetrahydrofolylpolyglutamate synthase activity"/>
    <property type="evidence" value="ECO:0007669"/>
    <property type="project" value="InterPro"/>
</dbReference>
<sequence length="404" mass="44367">MKVAVLGLGAEGLKAVESLRKRGHRVYASDIRADIDLNLEGVDVDLGFHDTERIASSDAVVLSPSIFGTGLWESFSDRLLCRVLRGHRDPVTVAVTGTNGKTTTASMIAHVLESSGWRVLLGGNAGGGFDGYTEIILRAAEEEFDYIVVEVCDMTLEFASECFDIDLAVITNLGEDHLNFHGSMENYRESMASFLEGRAVVISADEPHLEELTSGARSVMEYTPYRGELVLEGEFNRLNAGAAAEALKFLGVPSDVISRHLSVFRPVAGRIRSFTVNDALVVAGKTDNPHAMRALLRESNFDVIFLGTPRRSEEWRLGILDEIAESPPEILVLFPGLDDTIDMALEHLKSLRIPSEILTVHDPGDIPEMVREFSREYRRILVAGNGQDVIIRVQEELEGLASCL</sequence>
<dbReference type="InterPro" id="IPR036565">
    <property type="entry name" value="Mur-like_cat_sf"/>
</dbReference>
<name>A0A371NE80_9EURY</name>
<evidence type="ECO:0000256" key="2">
    <source>
        <dbReference type="ARBA" id="ARBA00022618"/>
    </source>
</evidence>
<protein>
    <submittedName>
        <fullName evidence="7">UDP-N-acetylmuramoylalanine--D-glutamate ligase</fullName>
    </submittedName>
</protein>
<evidence type="ECO:0000256" key="1">
    <source>
        <dbReference type="ARBA" id="ARBA00022598"/>
    </source>
</evidence>
<accession>A0A371NE80</accession>
<keyword evidence="8" id="KW-1185">Reference proteome</keyword>